<reference evidence="1 2" key="1">
    <citation type="submission" date="2016-10" db="EMBL/GenBank/DDBJ databases">
        <authorList>
            <person name="de Groot N.N."/>
        </authorList>
    </citation>
    <scope>NUCLEOTIDE SEQUENCE [LARGE SCALE GENOMIC DNA]</scope>
    <source>
        <strain evidence="1 2">DSM 24015</strain>
    </source>
</reference>
<dbReference type="AlphaFoldDB" id="A0A1G7E8H3"/>
<name>A0A1G7E8H3_9FLAO</name>
<dbReference type="Pfam" id="PF09697">
    <property type="entry name" value="Porph_ging"/>
    <property type="match status" value="1"/>
</dbReference>
<sequence>MKKTASILFLLITGLMFSQKVNRFYYELTFKPKKDSAKTEKVMTILDIWKDKSAYRDYTMVSQDSLMKKFMEKAMQIGNFFDMEKSGIKYGKFSYDITKPYPPKEIIYTDNILQSRFSYKEPININWKLDNDTQTITSYHTQKAECDFGGRHWIAWFTTDLPLNDGPYKFFGLPGLIVKIEDTGHNYSWELKGNESITEEQATPYMGKMMATFGVKPVMITKEKFEKAYANYKKDPFGSFVCS</sequence>
<dbReference type="RefSeq" id="WP_245688938.1">
    <property type="nucleotide sequence ID" value="NZ_FNAS01000014.1"/>
</dbReference>
<dbReference type="STRING" id="1071918.SAMN05421544_11463"/>
<organism evidence="1 2">
    <name type="scientific">Riemerella columbipharyngis</name>
    <dbReference type="NCBI Taxonomy" id="1071918"/>
    <lineage>
        <taxon>Bacteria</taxon>
        <taxon>Pseudomonadati</taxon>
        <taxon>Bacteroidota</taxon>
        <taxon>Flavobacteriia</taxon>
        <taxon>Flavobacteriales</taxon>
        <taxon>Weeksellaceae</taxon>
        <taxon>Riemerella</taxon>
    </lineage>
</organism>
<dbReference type="EMBL" id="FNAS01000014">
    <property type="protein sequence ID" value="SDE59909.1"/>
    <property type="molecule type" value="Genomic_DNA"/>
</dbReference>
<dbReference type="InterPro" id="IPR005901">
    <property type="entry name" value="GLPGLI"/>
</dbReference>
<keyword evidence="2" id="KW-1185">Reference proteome</keyword>
<gene>
    <name evidence="1" type="ORF">SAMN05421544_11463</name>
</gene>
<evidence type="ECO:0000313" key="2">
    <source>
        <dbReference type="Proteomes" id="UP000198517"/>
    </source>
</evidence>
<dbReference type="NCBIfam" id="TIGR01200">
    <property type="entry name" value="GLPGLI"/>
    <property type="match status" value="1"/>
</dbReference>
<evidence type="ECO:0000313" key="1">
    <source>
        <dbReference type="EMBL" id="SDE59909.1"/>
    </source>
</evidence>
<accession>A0A1G7E8H3</accession>
<dbReference type="Proteomes" id="UP000198517">
    <property type="component" value="Unassembled WGS sequence"/>
</dbReference>
<protein>
    <submittedName>
        <fullName evidence="1">GLPGLI family protein</fullName>
    </submittedName>
</protein>
<proteinExistence type="predicted"/>